<dbReference type="InterPro" id="IPR011008">
    <property type="entry name" value="Dimeric_a/b-barrel"/>
</dbReference>
<dbReference type="Pfam" id="PF13412">
    <property type="entry name" value="HTH_24"/>
    <property type="match status" value="1"/>
</dbReference>
<dbReference type="PANTHER" id="PTHR30154">
    <property type="entry name" value="LEUCINE-RESPONSIVE REGULATORY PROTEIN"/>
    <property type="match status" value="1"/>
</dbReference>
<reference evidence="1 2" key="1">
    <citation type="submission" date="2015-12" db="EMBL/GenBank/DDBJ databases">
        <title>Genome sequence of Mucilaginibacter gotjawali.</title>
        <authorList>
            <person name="Lee J.S."/>
            <person name="Lee K.C."/>
            <person name="Kim K.K."/>
            <person name="Lee B.W."/>
        </authorList>
    </citation>
    <scope>NUCLEOTIDE SEQUENCE [LARGE SCALE GENOMIC DNA]</scope>
    <source>
        <strain evidence="1 2">SA3-7</strain>
    </source>
</reference>
<organism evidence="1 2">
    <name type="scientific">Mucilaginibacter gotjawali</name>
    <dbReference type="NCBI Taxonomy" id="1550579"/>
    <lineage>
        <taxon>Bacteria</taxon>
        <taxon>Pseudomonadati</taxon>
        <taxon>Bacteroidota</taxon>
        <taxon>Sphingobacteriia</taxon>
        <taxon>Sphingobacteriales</taxon>
        <taxon>Sphingobacteriaceae</taxon>
        <taxon>Mucilaginibacter</taxon>
    </lineage>
</organism>
<name>A0A0X8X0H6_9SPHI</name>
<dbReference type="CDD" id="cd00090">
    <property type="entry name" value="HTH_ARSR"/>
    <property type="match status" value="1"/>
</dbReference>
<dbReference type="OrthoDB" id="529868at2"/>
<dbReference type="PANTHER" id="PTHR30154:SF34">
    <property type="entry name" value="TRANSCRIPTIONAL REGULATOR AZLB"/>
    <property type="match status" value="1"/>
</dbReference>
<dbReference type="SMART" id="SM00344">
    <property type="entry name" value="HTH_ASNC"/>
    <property type="match status" value="1"/>
</dbReference>
<dbReference type="InterPro" id="IPR019887">
    <property type="entry name" value="Tscrpt_reg_AsnC/Lrp_C"/>
</dbReference>
<dbReference type="EMBL" id="AP017313">
    <property type="protein sequence ID" value="BAU53556.1"/>
    <property type="molecule type" value="Genomic_DNA"/>
</dbReference>
<evidence type="ECO:0000313" key="2">
    <source>
        <dbReference type="Proteomes" id="UP000218263"/>
    </source>
</evidence>
<gene>
    <name evidence="1" type="primary">asnC_1</name>
    <name evidence="1" type="ORF">MgSA37_01725</name>
</gene>
<evidence type="ECO:0000313" key="1">
    <source>
        <dbReference type="EMBL" id="BAU53556.1"/>
    </source>
</evidence>
<protein>
    <submittedName>
        <fullName evidence="1">Regulatory protein AsnC</fullName>
    </submittedName>
</protein>
<dbReference type="GO" id="GO:0043565">
    <property type="term" value="F:sequence-specific DNA binding"/>
    <property type="evidence" value="ECO:0007669"/>
    <property type="project" value="InterPro"/>
</dbReference>
<dbReference type="InterPro" id="IPR036390">
    <property type="entry name" value="WH_DNA-bd_sf"/>
</dbReference>
<dbReference type="Gene3D" id="1.10.10.10">
    <property type="entry name" value="Winged helix-like DNA-binding domain superfamily/Winged helix DNA-binding domain"/>
    <property type="match status" value="1"/>
</dbReference>
<proteinExistence type="predicted"/>
<dbReference type="GO" id="GO:0005829">
    <property type="term" value="C:cytosol"/>
    <property type="evidence" value="ECO:0007669"/>
    <property type="project" value="TreeGrafter"/>
</dbReference>
<dbReference type="AlphaFoldDB" id="A0A0X8X0H6"/>
<dbReference type="PRINTS" id="PR00033">
    <property type="entry name" value="HTHASNC"/>
</dbReference>
<dbReference type="SUPFAM" id="SSF46785">
    <property type="entry name" value="Winged helix' DNA-binding domain"/>
    <property type="match status" value="1"/>
</dbReference>
<dbReference type="InterPro" id="IPR000485">
    <property type="entry name" value="AsnC-type_HTH_dom"/>
</dbReference>
<dbReference type="InterPro" id="IPR036388">
    <property type="entry name" value="WH-like_DNA-bd_sf"/>
</dbReference>
<dbReference type="Proteomes" id="UP000218263">
    <property type="component" value="Chromosome"/>
</dbReference>
<keyword evidence="2" id="KW-1185">Reference proteome</keyword>
<dbReference type="PROSITE" id="PS50956">
    <property type="entry name" value="HTH_ASNC_2"/>
    <property type="match status" value="1"/>
</dbReference>
<dbReference type="KEGG" id="mgot:MgSA37_01725"/>
<dbReference type="GO" id="GO:0006355">
    <property type="term" value="P:regulation of DNA-templated transcription"/>
    <property type="evidence" value="ECO:0007669"/>
    <property type="project" value="UniProtKB-ARBA"/>
</dbReference>
<dbReference type="InterPro" id="IPR011991">
    <property type="entry name" value="ArsR-like_HTH"/>
</dbReference>
<dbReference type="Pfam" id="PF01037">
    <property type="entry name" value="AsnC_trans_reg"/>
    <property type="match status" value="1"/>
</dbReference>
<dbReference type="RefSeq" id="WP_096351161.1">
    <property type="nucleotide sequence ID" value="NZ_AP017313.1"/>
</dbReference>
<accession>A0A0X8X0H6</accession>
<dbReference type="InterPro" id="IPR019888">
    <property type="entry name" value="Tscrpt_reg_AsnC-like"/>
</dbReference>
<sequence>MEKNSPTVNAGNSLDEIDFAIISFMQNDGRTSFTVIAEKLNVSIGTIRTRFNRLLEENVITIIGRVDPGKVGFRSYAHVAVYVRPAHLKEQVAQTIALMPEVSFLAGTFGEYDLEVDVMCRDNDHLVDFVNKISTIEGVFQTKTTIYFKVYKYAQPDLALLETK</sequence>
<dbReference type="SUPFAM" id="SSF54909">
    <property type="entry name" value="Dimeric alpha+beta barrel"/>
    <property type="match status" value="1"/>
</dbReference>
<dbReference type="GO" id="GO:0043200">
    <property type="term" value="P:response to amino acid"/>
    <property type="evidence" value="ECO:0007669"/>
    <property type="project" value="TreeGrafter"/>
</dbReference>
<dbReference type="Gene3D" id="3.30.70.920">
    <property type="match status" value="1"/>
</dbReference>